<dbReference type="OrthoDB" id="9805698at2"/>
<evidence type="ECO:0000259" key="2">
    <source>
        <dbReference type="Pfam" id="PF01966"/>
    </source>
</evidence>
<dbReference type="CDD" id="cd00077">
    <property type="entry name" value="HDc"/>
    <property type="match status" value="1"/>
</dbReference>
<keyword evidence="4" id="KW-1185">Reference proteome</keyword>
<dbReference type="EMBL" id="FNJM01000010">
    <property type="protein sequence ID" value="SDP65147.1"/>
    <property type="molecule type" value="Genomic_DNA"/>
</dbReference>
<evidence type="ECO:0000313" key="3">
    <source>
        <dbReference type="EMBL" id="SDP65147.1"/>
    </source>
</evidence>
<dbReference type="Pfam" id="PF01966">
    <property type="entry name" value="HD"/>
    <property type="match status" value="1"/>
</dbReference>
<proteinExistence type="predicted"/>
<dbReference type="InterPro" id="IPR003607">
    <property type="entry name" value="HD/PDEase_dom"/>
</dbReference>
<reference evidence="3 4" key="1">
    <citation type="submission" date="2016-10" db="EMBL/GenBank/DDBJ databases">
        <authorList>
            <person name="de Groot N.N."/>
        </authorList>
    </citation>
    <scope>NUCLEOTIDE SEQUENCE [LARGE SCALE GENOMIC DNA]</scope>
    <source>
        <strain evidence="3 4">DSM 12272</strain>
    </source>
</reference>
<dbReference type="SUPFAM" id="SSF109604">
    <property type="entry name" value="HD-domain/PDEase-like"/>
    <property type="match status" value="1"/>
</dbReference>
<name>A0A1H0UG02_9CLOT</name>
<dbReference type="PANTHER" id="PTHR47545:SF2">
    <property type="entry name" value="CC-ADDING TRNA NUCLEOTIDYLTRANSFERASE"/>
    <property type="match status" value="1"/>
</dbReference>
<evidence type="ECO:0000313" key="4">
    <source>
        <dbReference type="Proteomes" id="UP000198597"/>
    </source>
</evidence>
<dbReference type="STRING" id="94869.SAMN04488529_110119"/>
<keyword evidence="1" id="KW-0547">Nucleotide-binding</keyword>
<organism evidence="3 4">
    <name type="scientific">Clostridium gasigenes</name>
    <dbReference type="NCBI Taxonomy" id="94869"/>
    <lineage>
        <taxon>Bacteria</taxon>
        <taxon>Bacillati</taxon>
        <taxon>Bacillota</taxon>
        <taxon>Clostridia</taxon>
        <taxon>Eubacteriales</taxon>
        <taxon>Clostridiaceae</taxon>
        <taxon>Clostridium</taxon>
    </lineage>
</organism>
<dbReference type="GO" id="GO:0000166">
    <property type="term" value="F:nucleotide binding"/>
    <property type="evidence" value="ECO:0007669"/>
    <property type="project" value="UniProtKB-KW"/>
</dbReference>
<dbReference type="InterPro" id="IPR050124">
    <property type="entry name" value="tRNA_CCA-adding_enzyme"/>
</dbReference>
<dbReference type="PANTHER" id="PTHR47545">
    <property type="entry name" value="MULTIFUNCTIONAL CCA PROTEIN"/>
    <property type="match status" value="1"/>
</dbReference>
<dbReference type="Gene3D" id="1.10.3090.10">
    <property type="entry name" value="cca-adding enzyme, domain 2"/>
    <property type="match status" value="1"/>
</dbReference>
<dbReference type="InterPro" id="IPR006674">
    <property type="entry name" value="HD_domain"/>
</dbReference>
<feature type="domain" description="HD" evidence="2">
    <location>
        <begin position="62"/>
        <end position="178"/>
    </location>
</feature>
<gene>
    <name evidence="3" type="ORF">SAMN04488529_110119</name>
</gene>
<dbReference type="AlphaFoldDB" id="A0A1H0UG02"/>
<protein>
    <submittedName>
        <fullName evidence="3">HDIG domain-containing protein</fullName>
    </submittedName>
</protein>
<sequence>MKETNIFKEIEKNLQQLEKPSEFLNKLKDSQEFKESSFKVLGDLVNTPQELKYHPEGNVWNHLCMVVDAASVAKFLSYNKREFIWAALLHDLGKLTTTIKRNGRWTSYNHDTEGYNMVKSLLIKETGDEKFAEKVAELVKFHMHHIYILKNLPFGNIKELLETNNINDILLLFACDKLGRGGQTSEDKKIMFEEVLRILDILEKKSGIKYNDARENIIRFKEKIVNE</sequence>
<dbReference type="InterPro" id="IPR006675">
    <property type="entry name" value="HDIG_dom"/>
</dbReference>
<dbReference type="RefSeq" id="WP_089971463.1">
    <property type="nucleotide sequence ID" value="NZ_FNJM01000010.1"/>
</dbReference>
<evidence type="ECO:0000256" key="1">
    <source>
        <dbReference type="ARBA" id="ARBA00022741"/>
    </source>
</evidence>
<dbReference type="Proteomes" id="UP000198597">
    <property type="component" value="Unassembled WGS sequence"/>
</dbReference>
<accession>A0A1H0UG02</accession>
<dbReference type="NCBIfam" id="TIGR00277">
    <property type="entry name" value="HDIG"/>
    <property type="match status" value="1"/>
</dbReference>